<dbReference type="OrthoDB" id="406762at2759"/>
<keyword evidence="2" id="KW-0472">Membrane</keyword>
<gene>
    <name evidence="3" type="ORF">AK812_SmicGene23743</name>
</gene>
<feature type="region of interest" description="Disordered" evidence="1">
    <location>
        <begin position="221"/>
        <end position="244"/>
    </location>
</feature>
<reference evidence="3 4" key="1">
    <citation type="submission" date="2016-02" db="EMBL/GenBank/DDBJ databases">
        <title>Genome analysis of coral dinoflagellate symbionts highlights evolutionary adaptations to a symbiotic lifestyle.</title>
        <authorList>
            <person name="Aranda M."/>
            <person name="Li Y."/>
            <person name="Liew Y.J."/>
            <person name="Baumgarten S."/>
            <person name="Simakov O."/>
            <person name="Wilson M."/>
            <person name="Piel J."/>
            <person name="Ashoor H."/>
            <person name="Bougouffa S."/>
            <person name="Bajic V.B."/>
            <person name="Ryu T."/>
            <person name="Ravasi T."/>
            <person name="Bayer T."/>
            <person name="Micklem G."/>
            <person name="Kim H."/>
            <person name="Bhak J."/>
            <person name="Lajeunesse T.C."/>
            <person name="Voolstra C.R."/>
        </authorList>
    </citation>
    <scope>NUCLEOTIDE SEQUENCE [LARGE SCALE GENOMIC DNA]</scope>
    <source>
        <strain evidence="3 4">CCMP2467</strain>
    </source>
</reference>
<protein>
    <submittedName>
        <fullName evidence="3">Uncharacterized protein</fullName>
    </submittedName>
</protein>
<organism evidence="3 4">
    <name type="scientific">Symbiodinium microadriaticum</name>
    <name type="common">Dinoflagellate</name>
    <name type="synonym">Zooxanthella microadriatica</name>
    <dbReference type="NCBI Taxonomy" id="2951"/>
    <lineage>
        <taxon>Eukaryota</taxon>
        <taxon>Sar</taxon>
        <taxon>Alveolata</taxon>
        <taxon>Dinophyceae</taxon>
        <taxon>Suessiales</taxon>
        <taxon>Symbiodiniaceae</taxon>
        <taxon>Symbiodinium</taxon>
    </lineage>
</organism>
<evidence type="ECO:0000256" key="2">
    <source>
        <dbReference type="SAM" id="Phobius"/>
    </source>
</evidence>
<comment type="caution">
    <text evidence="3">The sequence shown here is derived from an EMBL/GenBank/DDBJ whole genome shotgun (WGS) entry which is preliminary data.</text>
</comment>
<keyword evidence="2" id="KW-1133">Transmembrane helix</keyword>
<accession>A0A1Q9DGH7</accession>
<sequence length="442" mass="48703">MVSLWESTEKGRKFLGFRAAVTLLSTNVNINARGKLPELRNDVMEALMSPTGEANAWDVPTMWQQTTCEVLASGVSCADKLRYGSTCGGYVVGAMPSSQPPVFLTEQIAVCPGTYWCAKQGDTCRCNGEITYASELFNGFAYTVPATAKAYKVASNSSWKCGTDQSGKPFPADPALGWRLKHCWCTPQGILDIVRKHNASSLHKKKCSELANFDFQHPGPQRLLRKPQAAQAEEAPARRLATGSDNRRRTFSYTPWALVSVPKHSFDGDQDRGGHKQLSCAYEFGVPAASSAMYESDGPYKSADVWRAEDVAKKWGSLSTRPCWVRVRSEAGERLADCALALDKPGTLTDEATAKTQHAYRWLWISLGLAVFCTGGCIFLICLGNYEPTGSRATSSHVAGRRAIPPHRRFRTTRSSAVNLRTFKDYARSPRLFRSCDLQKVT</sequence>
<dbReference type="AlphaFoldDB" id="A0A1Q9DGH7"/>
<proteinExistence type="predicted"/>
<evidence type="ECO:0000313" key="4">
    <source>
        <dbReference type="Proteomes" id="UP000186817"/>
    </source>
</evidence>
<feature type="transmembrane region" description="Helical" evidence="2">
    <location>
        <begin position="362"/>
        <end position="383"/>
    </location>
</feature>
<evidence type="ECO:0000256" key="1">
    <source>
        <dbReference type="SAM" id="MobiDB-lite"/>
    </source>
</evidence>
<name>A0A1Q9DGH7_SYMMI</name>
<keyword evidence="2" id="KW-0812">Transmembrane</keyword>
<keyword evidence="4" id="KW-1185">Reference proteome</keyword>
<dbReference type="EMBL" id="LSRX01000550">
    <property type="protein sequence ID" value="OLP94253.1"/>
    <property type="molecule type" value="Genomic_DNA"/>
</dbReference>
<dbReference type="Proteomes" id="UP000186817">
    <property type="component" value="Unassembled WGS sequence"/>
</dbReference>
<evidence type="ECO:0000313" key="3">
    <source>
        <dbReference type="EMBL" id="OLP94253.1"/>
    </source>
</evidence>